<dbReference type="Pfam" id="PF18944">
    <property type="entry name" value="DUF5691"/>
    <property type="match status" value="1"/>
</dbReference>
<dbReference type="InterPro" id="IPR043746">
    <property type="entry name" value="DUF5691"/>
</dbReference>
<dbReference type="RefSeq" id="WP_280761591.1">
    <property type="nucleotide sequence ID" value="NZ_JARXVC010000009.1"/>
</dbReference>
<gene>
    <name evidence="1" type="ORF">M2280_003508</name>
</gene>
<name>A0ABT6MDF9_9NOCA</name>
<proteinExistence type="predicted"/>
<sequence>MIRPYPESLTATALLGTARSTVSLAGLHTADATSALDGGDHAATLLAAAALESTFLAGATAPTATSVPAPAPDDPRPLLPEAAATRLRSLLVVDSPLLPEWFDAAAGFRPPSDLLVDLLGAAVRLAQYRDGLVALAGPRGQWLAARNPDWAPLRAPDPGDDEDWRHGTPTVRRRWFAALRRTDPAAATALLSAAWRSENAEQRAALIGELATGLGPDDEPLLEQALDDRSLRVRQAAPGVLRHLPGAAYRQRMAQRLRDWIHVADGVVTVTLPERLDDAALRDGLDDRMAPRPDVRLSLVVQAAPLAVWTESGVTPEDLPRVTVAEPFASALEAAWSAAVAAQGDADWAVALLRRDSTVATPVAAHLPRDILIAHLRATRDGALPDRSLLAALAAPWPLDVAAAVMAGVYASRLRTAELRHTVDLLAHRAPFDLESALSDAATRTGDLDRLALFAAAADILTHRRHLHEELT</sequence>
<accession>A0ABT6MDF9</accession>
<organism evidence="1 2">
    <name type="scientific">Prescottella agglutinans</name>
    <dbReference type="NCBI Taxonomy" id="1644129"/>
    <lineage>
        <taxon>Bacteria</taxon>
        <taxon>Bacillati</taxon>
        <taxon>Actinomycetota</taxon>
        <taxon>Actinomycetes</taxon>
        <taxon>Mycobacteriales</taxon>
        <taxon>Nocardiaceae</taxon>
        <taxon>Prescottella</taxon>
    </lineage>
</organism>
<dbReference type="Proteomes" id="UP001160334">
    <property type="component" value="Unassembled WGS sequence"/>
</dbReference>
<dbReference type="InterPro" id="IPR016024">
    <property type="entry name" value="ARM-type_fold"/>
</dbReference>
<evidence type="ECO:0000313" key="2">
    <source>
        <dbReference type="Proteomes" id="UP001160334"/>
    </source>
</evidence>
<dbReference type="EMBL" id="JARXVC010000009">
    <property type="protein sequence ID" value="MDH6282280.1"/>
    <property type="molecule type" value="Genomic_DNA"/>
</dbReference>
<protein>
    <submittedName>
        <fullName evidence="1">Uncharacterized protein</fullName>
    </submittedName>
</protein>
<keyword evidence="2" id="KW-1185">Reference proteome</keyword>
<evidence type="ECO:0000313" key="1">
    <source>
        <dbReference type="EMBL" id="MDH6282280.1"/>
    </source>
</evidence>
<reference evidence="1 2" key="1">
    <citation type="submission" date="2023-04" db="EMBL/GenBank/DDBJ databases">
        <title>Forest soil microbial communities from Buena Vista Peninsula, Colon Province, Panama.</title>
        <authorList>
            <person name="Bouskill N."/>
        </authorList>
    </citation>
    <scope>NUCLEOTIDE SEQUENCE [LARGE SCALE GENOMIC DNA]</scope>
    <source>
        <strain evidence="1 2">CFH S0262</strain>
    </source>
</reference>
<comment type="caution">
    <text evidence="1">The sequence shown here is derived from an EMBL/GenBank/DDBJ whole genome shotgun (WGS) entry which is preliminary data.</text>
</comment>
<dbReference type="SUPFAM" id="SSF48371">
    <property type="entry name" value="ARM repeat"/>
    <property type="match status" value="1"/>
</dbReference>